<keyword evidence="3" id="KW-1185">Reference proteome</keyword>
<proteinExistence type="predicted"/>
<evidence type="ECO:0000313" key="3">
    <source>
        <dbReference type="Proteomes" id="UP000267268"/>
    </source>
</evidence>
<dbReference type="CDD" id="cd04301">
    <property type="entry name" value="NAT_SF"/>
    <property type="match status" value="1"/>
</dbReference>
<evidence type="ECO:0000259" key="1">
    <source>
        <dbReference type="PROSITE" id="PS51186"/>
    </source>
</evidence>
<dbReference type="InterPro" id="IPR000182">
    <property type="entry name" value="GNAT_dom"/>
</dbReference>
<dbReference type="GO" id="GO:0016747">
    <property type="term" value="F:acyltransferase activity, transferring groups other than amino-acyl groups"/>
    <property type="evidence" value="ECO:0007669"/>
    <property type="project" value="InterPro"/>
</dbReference>
<dbReference type="SUPFAM" id="SSF55729">
    <property type="entry name" value="Acyl-CoA N-acyltransferases (Nat)"/>
    <property type="match status" value="1"/>
</dbReference>
<organism evidence="2 3">
    <name type="scientific">Flammeovirga pectinis</name>
    <dbReference type="NCBI Taxonomy" id="2494373"/>
    <lineage>
        <taxon>Bacteria</taxon>
        <taxon>Pseudomonadati</taxon>
        <taxon>Bacteroidota</taxon>
        <taxon>Cytophagia</taxon>
        <taxon>Cytophagales</taxon>
        <taxon>Flammeovirgaceae</taxon>
        <taxon>Flammeovirga</taxon>
    </lineage>
</organism>
<dbReference type="KEGG" id="fll:EI427_11905"/>
<evidence type="ECO:0000313" key="2">
    <source>
        <dbReference type="EMBL" id="AZQ62915.1"/>
    </source>
</evidence>
<keyword evidence="2" id="KW-0808">Transferase</keyword>
<dbReference type="EMBL" id="CP034562">
    <property type="protein sequence ID" value="AZQ62915.1"/>
    <property type="molecule type" value="Genomic_DNA"/>
</dbReference>
<reference evidence="2 3" key="1">
    <citation type="submission" date="2018-12" db="EMBL/GenBank/DDBJ databases">
        <title>Flammeovirga pectinis sp. nov., isolated from the gut of the Korean scallop, Patinopecten yessoensis.</title>
        <authorList>
            <person name="Bae J.-W."/>
            <person name="Jeong Y.-S."/>
            <person name="Kang W."/>
        </authorList>
    </citation>
    <scope>NUCLEOTIDE SEQUENCE [LARGE SCALE GENOMIC DNA]</scope>
    <source>
        <strain evidence="2 3">L12M1</strain>
    </source>
</reference>
<feature type="domain" description="N-acetyltransferase" evidence="1">
    <location>
        <begin position="33"/>
        <end position="173"/>
    </location>
</feature>
<protein>
    <submittedName>
        <fullName evidence="2">GNAT family N-acetyltransferase</fullName>
    </submittedName>
</protein>
<dbReference type="PROSITE" id="PS51186">
    <property type="entry name" value="GNAT"/>
    <property type="match status" value="1"/>
</dbReference>
<gene>
    <name evidence="2" type="ORF">EI427_11905</name>
</gene>
<dbReference type="Gene3D" id="3.40.630.30">
    <property type="match status" value="1"/>
</dbReference>
<dbReference type="Pfam" id="PF13673">
    <property type="entry name" value="Acetyltransf_10"/>
    <property type="match status" value="1"/>
</dbReference>
<dbReference type="AlphaFoldDB" id="A0A3S9P3Y3"/>
<accession>A0A3S9P3Y3</accession>
<dbReference type="Proteomes" id="UP000267268">
    <property type="component" value="Chromosome 1"/>
</dbReference>
<name>A0A3S9P3Y3_9BACT</name>
<sequence>MKPICNFNYRSVFSFSGIKPYNNQEMSDTLSIVIFQGIESDWWPAVMQIRKEVFVDEQEIDLSLEFDDLEPKAHHLLVLDDGRPAGTCRFYTTEEGYKLGRFAVSKDFRGEGIGNALLQASLSEIEEIAPEGTRVYLHAQSYITKFYAEEGFEVKGDEFMEDGIPHVVMEMAI</sequence>
<dbReference type="InterPro" id="IPR016181">
    <property type="entry name" value="Acyl_CoA_acyltransferase"/>
</dbReference>
<dbReference type="OrthoDB" id="9796171at2"/>